<sequence length="249" mass="26710">MKKQLSGAVALIIAGLCNIAWATTGQPPAWSYTAPTGPENWGELHSEYERCTSGKAQSPIDIETAVQTESGPLTFAYQPGHAVVLNNGHTIEVSPVNAGSITLASGNYSLVQLHFHTPSEEKIQGRTYPLNAHLVHRNAVGELAVVALLFEEGAHNPTLERILANMPGNTGGVANLEGLSVSDLLPTRHEHYAYSGSLTTPPCTEDVRWHVLSTVMQLSPAQLQAFQALYPMNARPVQPLNGRQVHIGG</sequence>
<dbReference type="RefSeq" id="WP_282315937.1">
    <property type="nucleotide sequence ID" value="NZ_JARBWL010000001.1"/>
</dbReference>
<dbReference type="InterPro" id="IPR041891">
    <property type="entry name" value="Alpha_CA_prokaryot-like"/>
</dbReference>
<keyword evidence="3" id="KW-0479">Metal-binding</keyword>
<dbReference type="Gene3D" id="3.10.200.10">
    <property type="entry name" value="Alpha carbonic anhydrase"/>
    <property type="match status" value="1"/>
</dbReference>
<evidence type="ECO:0000313" key="9">
    <source>
        <dbReference type="EMBL" id="MDI2592608.1"/>
    </source>
</evidence>
<dbReference type="InterPro" id="IPR001148">
    <property type="entry name" value="CA_dom"/>
</dbReference>
<keyword evidence="7" id="KW-0732">Signal</keyword>
<dbReference type="SUPFAM" id="SSF51069">
    <property type="entry name" value="Carbonic anhydrase"/>
    <property type="match status" value="1"/>
</dbReference>
<dbReference type="InterPro" id="IPR023561">
    <property type="entry name" value="Carbonic_anhydrase_a-class"/>
</dbReference>
<dbReference type="Proteomes" id="UP001159100">
    <property type="component" value="Unassembled WGS sequence"/>
</dbReference>
<comment type="catalytic activity">
    <reaction evidence="6">
        <text>hydrogencarbonate + H(+) = CO2 + H2O</text>
        <dbReference type="Rhea" id="RHEA:10748"/>
        <dbReference type="ChEBI" id="CHEBI:15377"/>
        <dbReference type="ChEBI" id="CHEBI:15378"/>
        <dbReference type="ChEBI" id="CHEBI:16526"/>
        <dbReference type="ChEBI" id="CHEBI:17544"/>
        <dbReference type="EC" id="4.2.1.1"/>
    </reaction>
</comment>
<dbReference type="CDD" id="cd03124">
    <property type="entry name" value="alpha_CA_prokaryotic_like"/>
    <property type="match status" value="1"/>
</dbReference>
<comment type="similarity">
    <text evidence="1">Belongs to the alpha-carbonic anhydrase family.</text>
</comment>
<dbReference type="PANTHER" id="PTHR18952">
    <property type="entry name" value="CARBONIC ANHYDRASE"/>
    <property type="match status" value="1"/>
</dbReference>
<dbReference type="SMART" id="SM01057">
    <property type="entry name" value="Carb_anhydrase"/>
    <property type="match status" value="1"/>
</dbReference>
<accession>A0ABT6QNX9</accession>
<keyword evidence="4" id="KW-0862">Zinc</keyword>
<evidence type="ECO:0000256" key="7">
    <source>
        <dbReference type="SAM" id="SignalP"/>
    </source>
</evidence>
<evidence type="ECO:0000259" key="8">
    <source>
        <dbReference type="PROSITE" id="PS51144"/>
    </source>
</evidence>
<evidence type="ECO:0000256" key="6">
    <source>
        <dbReference type="ARBA" id="ARBA00048348"/>
    </source>
</evidence>
<dbReference type="PANTHER" id="PTHR18952:SF265">
    <property type="entry name" value="CARBONIC ANHYDRASE"/>
    <property type="match status" value="1"/>
</dbReference>
<comment type="caution">
    <text evidence="9">The sequence shown here is derived from an EMBL/GenBank/DDBJ whole genome shotgun (WGS) entry which is preliminary data.</text>
</comment>
<feature type="signal peptide" evidence="7">
    <location>
        <begin position="1"/>
        <end position="22"/>
    </location>
</feature>
<dbReference type="PROSITE" id="PS51144">
    <property type="entry name" value="ALPHA_CA_2"/>
    <property type="match status" value="1"/>
</dbReference>
<evidence type="ECO:0000313" key="10">
    <source>
        <dbReference type="Proteomes" id="UP001159100"/>
    </source>
</evidence>
<keyword evidence="10" id="KW-1185">Reference proteome</keyword>
<reference evidence="9 10" key="1">
    <citation type="submission" date="2023-02" db="EMBL/GenBank/DDBJ databases">
        <title>Pseudomonas chrutzelriedensis sp. nov., a potently antifungal strain isolated from moss.</title>
        <authorList>
            <person name="Schnyder A."/>
            <person name="Kalawong R."/>
            <person name="Eberl L."/>
            <person name="Agnoli K."/>
        </authorList>
    </citation>
    <scope>NUCLEOTIDE SEQUENCE [LARGE SCALE GENOMIC DNA]</scope>
    <source>
        <strain evidence="9 10">681</strain>
    </source>
</reference>
<dbReference type="InterPro" id="IPR036398">
    <property type="entry name" value="CA_dom_sf"/>
</dbReference>
<evidence type="ECO:0000256" key="2">
    <source>
        <dbReference type="ARBA" id="ARBA00012925"/>
    </source>
</evidence>
<protein>
    <recommendedName>
        <fullName evidence="2">carbonic anhydrase</fullName>
        <ecNumber evidence="2">4.2.1.1</ecNumber>
    </recommendedName>
</protein>
<proteinExistence type="inferred from homology"/>
<evidence type="ECO:0000256" key="5">
    <source>
        <dbReference type="ARBA" id="ARBA00023239"/>
    </source>
</evidence>
<dbReference type="EMBL" id="JARBWL010000001">
    <property type="protein sequence ID" value="MDI2592608.1"/>
    <property type="molecule type" value="Genomic_DNA"/>
</dbReference>
<dbReference type="Pfam" id="PF00194">
    <property type="entry name" value="Carb_anhydrase"/>
    <property type="match status" value="1"/>
</dbReference>
<dbReference type="EC" id="4.2.1.1" evidence="2"/>
<organism evidence="9 10">
    <name type="scientific">Pseudomonas fungipugnans</name>
    <dbReference type="NCBI Taxonomy" id="3024217"/>
    <lineage>
        <taxon>Bacteria</taxon>
        <taxon>Pseudomonadati</taxon>
        <taxon>Pseudomonadota</taxon>
        <taxon>Gammaproteobacteria</taxon>
        <taxon>Pseudomonadales</taxon>
        <taxon>Pseudomonadaceae</taxon>
        <taxon>Pseudomonas</taxon>
    </lineage>
</organism>
<evidence type="ECO:0000256" key="3">
    <source>
        <dbReference type="ARBA" id="ARBA00022723"/>
    </source>
</evidence>
<feature type="chain" id="PRO_5047373592" description="carbonic anhydrase" evidence="7">
    <location>
        <begin position="23"/>
        <end position="249"/>
    </location>
</feature>
<keyword evidence="5" id="KW-0456">Lyase</keyword>
<gene>
    <name evidence="9" type="ORF">POF45_14415</name>
</gene>
<evidence type="ECO:0000256" key="1">
    <source>
        <dbReference type="ARBA" id="ARBA00010718"/>
    </source>
</evidence>
<feature type="domain" description="Alpha-carbonic anhydrase" evidence="8">
    <location>
        <begin position="28"/>
        <end position="249"/>
    </location>
</feature>
<evidence type="ECO:0000256" key="4">
    <source>
        <dbReference type="ARBA" id="ARBA00022833"/>
    </source>
</evidence>
<name>A0ABT6QNX9_9PSED</name>